<dbReference type="EMBL" id="LFZN01000174">
    <property type="protein sequence ID" value="KXS96469.1"/>
    <property type="molecule type" value="Genomic_DNA"/>
</dbReference>
<comment type="caution">
    <text evidence="2">The sequence shown here is derived from an EMBL/GenBank/DDBJ whole genome shotgun (WGS) entry which is preliminary data.</text>
</comment>
<reference evidence="2 3" key="1">
    <citation type="submission" date="2015-07" db="EMBL/GenBank/DDBJ databases">
        <title>Comparative genomics of the Sigatoka disease complex on banana suggests a link between parallel evolutionary changes in Pseudocercospora fijiensis and Pseudocercospora eumusae and increased virulence on the banana host.</title>
        <authorList>
            <person name="Chang T.-C."/>
            <person name="Salvucci A."/>
            <person name="Crous P.W."/>
            <person name="Stergiopoulos I."/>
        </authorList>
    </citation>
    <scope>NUCLEOTIDE SEQUENCE [LARGE SCALE GENOMIC DNA]</scope>
    <source>
        <strain evidence="2 3">CBS 114824</strain>
    </source>
</reference>
<name>A0A139H274_9PEZI</name>
<gene>
    <name evidence="2" type="ORF">AC578_3250</name>
</gene>
<protein>
    <submittedName>
        <fullName evidence="2">Uncharacterized protein</fullName>
    </submittedName>
</protein>
<proteinExistence type="predicted"/>
<evidence type="ECO:0000313" key="3">
    <source>
        <dbReference type="Proteomes" id="UP000070133"/>
    </source>
</evidence>
<dbReference type="AlphaFoldDB" id="A0A139H274"/>
<evidence type="ECO:0000256" key="1">
    <source>
        <dbReference type="SAM" id="MobiDB-lite"/>
    </source>
</evidence>
<accession>A0A139H274</accession>
<organism evidence="2 3">
    <name type="scientific">Pseudocercospora eumusae</name>
    <dbReference type="NCBI Taxonomy" id="321146"/>
    <lineage>
        <taxon>Eukaryota</taxon>
        <taxon>Fungi</taxon>
        <taxon>Dikarya</taxon>
        <taxon>Ascomycota</taxon>
        <taxon>Pezizomycotina</taxon>
        <taxon>Dothideomycetes</taxon>
        <taxon>Dothideomycetidae</taxon>
        <taxon>Mycosphaerellales</taxon>
        <taxon>Mycosphaerellaceae</taxon>
        <taxon>Pseudocercospora</taxon>
    </lineage>
</organism>
<dbReference type="Proteomes" id="UP000070133">
    <property type="component" value="Unassembled WGS sequence"/>
</dbReference>
<feature type="region of interest" description="Disordered" evidence="1">
    <location>
        <begin position="1"/>
        <end position="33"/>
    </location>
</feature>
<evidence type="ECO:0000313" key="2">
    <source>
        <dbReference type="EMBL" id="KXS96469.1"/>
    </source>
</evidence>
<keyword evidence="3" id="KW-1185">Reference proteome</keyword>
<sequence>MAPPPPSTSIIGTTPRRRITKQQRQPSRAELKGEPVMASTGYHCVMYWENGCPSIVSHPNKVCTKCLEELTQPRL</sequence>
<dbReference type="OrthoDB" id="10503617at2759"/>